<keyword evidence="2" id="KW-0472">Membrane</keyword>
<evidence type="ECO:0000259" key="3">
    <source>
        <dbReference type="Pfam" id="PF26366"/>
    </source>
</evidence>
<dbReference type="OrthoDB" id="3265533at2"/>
<dbReference type="EMBL" id="SHKI01000005">
    <property type="protein sequence ID" value="RZT64675.1"/>
    <property type="molecule type" value="Genomic_DNA"/>
</dbReference>
<protein>
    <recommendedName>
        <fullName evidence="3">DUF8094 domain-containing protein</fullName>
    </recommendedName>
</protein>
<feature type="region of interest" description="Disordered" evidence="1">
    <location>
        <begin position="214"/>
        <end position="329"/>
    </location>
</feature>
<gene>
    <name evidence="4" type="ORF">EV139_2096</name>
</gene>
<feature type="transmembrane region" description="Helical" evidence="2">
    <location>
        <begin position="186"/>
        <end position="209"/>
    </location>
</feature>
<sequence>MRYVLAIAALVLSGVMLILGIGQRTFLAGPAEISFPVETNSEASFAVVDGAEFAKVPGQANVVVSGDQAFVATGATRDVRGWVEPFLHAELSVDTKGKRLLSALIAPVQDAGPEGVSTETGLDPRGSDLWLEERTIDASGSGVETESLRVPVSVTSDQSVLIAADGTQPMPADVTLVWAQDRSTPWAGPLLVGGGVLALVGGLLYLLAVDHDRRGLGPRRGRRGPLQGLRNRRARGGSRRSAAASPAAAAGPAADPTPAAADGTESEAPPAAADTDAGAAPVSPVDTEAPAAPETPAEAPTAAPEAPTAAPDAAGGAKAERRAVTSRRPGWARRGALPALGLTVALGLSGCSASYWPQTAAPTKTSEAPSESPASAVAPVPVTDGQLQRIIEQISADAMTGDDTLDASALEDRFTGDALAQRAANYAIRSAKPDYGVVPPRITAEELDYELMQSTETWPRTLFVTVASTPGAAASDAGTDAEAGAETTGTSPSLALVMTQANPHENYRVSRVIALRGGISMPQAAPAEDGTAVLANDIETLVLQPGQVGAAYAALLQNGADAEEAQYFDLTTDSLLDTYGKVRAEAAQAQSDEKGQTMKFSVTARQGDEDPVALSTGAGGALVATTVIEEQIVDADGGRYKPQAKDEVTALSGLSGEQDRLVQEVAHQMLFFVPSKAEDAKIQLLGVTSELVGVRN</sequence>
<comment type="caution">
    <text evidence="4">The sequence shown here is derived from an EMBL/GenBank/DDBJ whole genome shotgun (WGS) entry which is preliminary data.</text>
</comment>
<dbReference type="Pfam" id="PF26366">
    <property type="entry name" value="DUF8094"/>
    <property type="match status" value="1"/>
</dbReference>
<evidence type="ECO:0000256" key="1">
    <source>
        <dbReference type="SAM" id="MobiDB-lite"/>
    </source>
</evidence>
<feature type="region of interest" description="Disordered" evidence="1">
    <location>
        <begin position="361"/>
        <end position="381"/>
    </location>
</feature>
<evidence type="ECO:0000256" key="2">
    <source>
        <dbReference type="SAM" id="Phobius"/>
    </source>
</evidence>
<dbReference type="InterPro" id="IPR058407">
    <property type="entry name" value="DUF8094"/>
</dbReference>
<keyword evidence="2" id="KW-0812">Transmembrane</keyword>
<dbReference type="RefSeq" id="WP_130454268.1">
    <property type="nucleotide sequence ID" value="NZ_QYAG01000001.1"/>
</dbReference>
<reference evidence="4 5" key="1">
    <citation type="journal article" date="2015" name="Stand. Genomic Sci.">
        <title>Genomic Encyclopedia of Bacterial and Archaeal Type Strains, Phase III: the genomes of soil and plant-associated and newly described type strains.</title>
        <authorList>
            <person name="Whitman W.B."/>
            <person name="Woyke T."/>
            <person name="Klenk H.P."/>
            <person name="Zhou Y."/>
            <person name="Lilburn T.G."/>
            <person name="Beck B.J."/>
            <person name="De Vos P."/>
            <person name="Vandamme P."/>
            <person name="Eisen J.A."/>
            <person name="Garrity G."/>
            <person name="Hugenholtz P."/>
            <person name="Kyrpides N.C."/>
        </authorList>
    </citation>
    <scope>NUCLEOTIDE SEQUENCE [LARGE SCALE GENOMIC DNA]</scope>
    <source>
        <strain evidence="4 5">RF6</strain>
    </source>
</reference>
<feature type="compositionally biased region" description="Low complexity" evidence="1">
    <location>
        <begin position="239"/>
        <end position="314"/>
    </location>
</feature>
<feature type="compositionally biased region" description="Low complexity" evidence="1">
    <location>
        <begin position="366"/>
        <end position="381"/>
    </location>
</feature>
<keyword evidence="2" id="KW-1133">Transmembrane helix</keyword>
<organism evidence="4 5">
    <name type="scientific">Leucobacter luti</name>
    <dbReference type="NCBI Taxonomy" id="340320"/>
    <lineage>
        <taxon>Bacteria</taxon>
        <taxon>Bacillati</taxon>
        <taxon>Actinomycetota</taxon>
        <taxon>Actinomycetes</taxon>
        <taxon>Micrococcales</taxon>
        <taxon>Microbacteriaceae</taxon>
        <taxon>Leucobacter</taxon>
    </lineage>
</organism>
<evidence type="ECO:0000313" key="4">
    <source>
        <dbReference type="EMBL" id="RZT64675.1"/>
    </source>
</evidence>
<proteinExistence type="predicted"/>
<dbReference type="Proteomes" id="UP000291832">
    <property type="component" value="Unassembled WGS sequence"/>
</dbReference>
<feature type="domain" description="DUF8094" evidence="3">
    <location>
        <begin position="382"/>
        <end position="692"/>
    </location>
</feature>
<dbReference type="AlphaFoldDB" id="A0A4Q7TUS0"/>
<accession>A0A4Q7TUS0</accession>
<evidence type="ECO:0000313" key="5">
    <source>
        <dbReference type="Proteomes" id="UP000291832"/>
    </source>
</evidence>
<keyword evidence="5" id="KW-1185">Reference proteome</keyword>
<name>A0A4Q7TUS0_9MICO</name>